<dbReference type="Proteomes" id="UP000588068">
    <property type="component" value="Unassembled WGS sequence"/>
</dbReference>
<keyword evidence="3 11" id="KW-1134">Transmembrane beta strand</keyword>
<proteinExistence type="inferred from homology"/>
<dbReference type="PANTHER" id="PTHR32552:SF81">
    <property type="entry name" value="TONB-DEPENDENT OUTER MEMBRANE RECEPTOR"/>
    <property type="match status" value="1"/>
</dbReference>
<keyword evidence="4" id="KW-0410">Iron transport</keyword>
<dbReference type="InterPro" id="IPR036942">
    <property type="entry name" value="Beta-barrel_TonB_sf"/>
</dbReference>
<dbReference type="InterPro" id="IPR039426">
    <property type="entry name" value="TonB-dep_rcpt-like"/>
</dbReference>
<sequence length="750" mass="82169">MKQRRKSCIPLCAAMAVAVGPVWAQNAGTEGFTLEEIIVTAQKREENLQDVPVAVSVVEGAQLAQLNIEDFAGMSDYVPSLSVTNAANVTVISIRGVGTADNGGFEQSVGLFIDGVHQPRDRMYRATSFLDVENVQVLRGPQGYLFGKNTTGGALMVASARPGDKFEAGFSGTYTLDEGYQNGGYNVVGFLSGPLSDTFGMRLAVRQLEDHGNFKNVLDSGTIDADDEEQLAVRLSMQWQPSDSFSALLKLETGRSRIDGEPNRTFNYDTAQFLLNPAVSPAMVNALVGASPLVEGPYVQSWTEGMFDDTDSESATLTLDWDLGEHNLLSISGYSEYDFTQKRDGDLINADLFNQDDTEEFDVFSQEFRLVSPLGGKVDYVAGLYYQQQSHQSLEVRNINFAQIGVADTDTNRSFSQEGETMAIYGNMNIHFAEKWTVSLGANYTHEEKEAERVLTIGGAVPLANAVNEFAHDLSGDRSGDQVIGSAKLQYNLSDDFMLYGSVSQGFKSGGFDEVGTQGDEPGEYNPAAGPAQFEFDDEELLSYEVGGKGEFVDGRLVANWAAFYLDVTDRQFSRYTTDGFIVGNSGETNYRGVELDTQFLITENFRWDLSVAYVEGKVVEPIVAGDFTEEVGTLPGANWNFTNHLGYEVEMGNLLVKAEMYNIYEDAQEFTSANLDRDSAIRTNLRLGLGSSDDVWEVALLANNVTDEEVVIFPQFNAIFPNSAAGPNTAAAGFMFPSRSYSLQFNYNY</sequence>
<dbReference type="SUPFAM" id="SSF56935">
    <property type="entry name" value="Porins"/>
    <property type="match status" value="1"/>
</dbReference>
<keyword evidence="17" id="KW-1185">Reference proteome</keyword>
<dbReference type="EMBL" id="JACHHZ010000001">
    <property type="protein sequence ID" value="MBB6092408.1"/>
    <property type="molecule type" value="Genomic_DNA"/>
</dbReference>
<evidence type="ECO:0000259" key="14">
    <source>
        <dbReference type="Pfam" id="PF00593"/>
    </source>
</evidence>
<dbReference type="GO" id="GO:0009279">
    <property type="term" value="C:cell outer membrane"/>
    <property type="evidence" value="ECO:0007669"/>
    <property type="project" value="UniProtKB-SubCell"/>
</dbReference>
<evidence type="ECO:0000256" key="5">
    <source>
        <dbReference type="ARBA" id="ARBA00022692"/>
    </source>
</evidence>
<feature type="chain" id="PRO_5032928631" evidence="13">
    <location>
        <begin position="25"/>
        <end position="750"/>
    </location>
</feature>
<dbReference type="Pfam" id="PF00593">
    <property type="entry name" value="TonB_dep_Rec_b-barrel"/>
    <property type="match status" value="1"/>
</dbReference>
<evidence type="ECO:0000256" key="2">
    <source>
        <dbReference type="ARBA" id="ARBA00022448"/>
    </source>
</evidence>
<feature type="domain" description="TonB-dependent receptor-like beta-barrel" evidence="14">
    <location>
        <begin position="283"/>
        <end position="705"/>
    </location>
</feature>
<gene>
    <name evidence="16" type="ORF">HNQ60_001254</name>
</gene>
<keyword evidence="9 11" id="KW-0472">Membrane</keyword>
<feature type="domain" description="TonB-dependent receptor plug" evidence="15">
    <location>
        <begin position="48"/>
        <end position="154"/>
    </location>
</feature>
<keyword evidence="13" id="KW-0732">Signal</keyword>
<evidence type="ECO:0000313" key="16">
    <source>
        <dbReference type="EMBL" id="MBB6092408.1"/>
    </source>
</evidence>
<dbReference type="RefSeq" id="WP_184330125.1">
    <property type="nucleotide sequence ID" value="NZ_JACHHZ010000001.1"/>
</dbReference>
<protein>
    <submittedName>
        <fullName evidence="16">Outer membrane receptor protein involved in Fe transport</fullName>
    </submittedName>
</protein>
<comment type="caution">
    <text evidence="16">The sequence shown here is derived from an EMBL/GenBank/DDBJ whole genome shotgun (WGS) entry which is preliminary data.</text>
</comment>
<evidence type="ECO:0000256" key="12">
    <source>
        <dbReference type="RuleBase" id="RU003357"/>
    </source>
</evidence>
<evidence type="ECO:0000256" key="6">
    <source>
        <dbReference type="ARBA" id="ARBA00023004"/>
    </source>
</evidence>
<dbReference type="GO" id="GO:0006826">
    <property type="term" value="P:iron ion transport"/>
    <property type="evidence" value="ECO:0007669"/>
    <property type="project" value="UniProtKB-KW"/>
</dbReference>
<dbReference type="InterPro" id="IPR012910">
    <property type="entry name" value="Plug_dom"/>
</dbReference>
<keyword evidence="5 11" id="KW-0812">Transmembrane</keyword>
<feature type="signal peptide" evidence="13">
    <location>
        <begin position="1"/>
        <end position="24"/>
    </location>
</feature>
<evidence type="ECO:0000256" key="9">
    <source>
        <dbReference type="ARBA" id="ARBA00023136"/>
    </source>
</evidence>
<evidence type="ECO:0000313" key="17">
    <source>
        <dbReference type="Proteomes" id="UP000588068"/>
    </source>
</evidence>
<keyword evidence="8 12" id="KW-0798">TonB box</keyword>
<dbReference type="AlphaFoldDB" id="A0A841HJL3"/>
<accession>A0A841HJL3</accession>
<name>A0A841HJL3_9GAMM</name>
<evidence type="ECO:0000256" key="1">
    <source>
        <dbReference type="ARBA" id="ARBA00004571"/>
    </source>
</evidence>
<evidence type="ECO:0000256" key="11">
    <source>
        <dbReference type="PROSITE-ProRule" id="PRU01360"/>
    </source>
</evidence>
<dbReference type="Pfam" id="PF07715">
    <property type="entry name" value="Plug"/>
    <property type="match status" value="1"/>
</dbReference>
<dbReference type="PROSITE" id="PS52016">
    <property type="entry name" value="TONB_DEPENDENT_REC_3"/>
    <property type="match status" value="1"/>
</dbReference>
<organism evidence="16 17">
    <name type="scientific">Povalibacter uvarum</name>
    <dbReference type="NCBI Taxonomy" id="732238"/>
    <lineage>
        <taxon>Bacteria</taxon>
        <taxon>Pseudomonadati</taxon>
        <taxon>Pseudomonadota</taxon>
        <taxon>Gammaproteobacteria</taxon>
        <taxon>Steroidobacterales</taxon>
        <taxon>Steroidobacteraceae</taxon>
        <taxon>Povalibacter</taxon>
    </lineage>
</organism>
<keyword evidence="16" id="KW-0675">Receptor</keyword>
<evidence type="ECO:0000256" key="3">
    <source>
        <dbReference type="ARBA" id="ARBA00022452"/>
    </source>
</evidence>
<keyword evidence="2 11" id="KW-0813">Transport</keyword>
<evidence type="ECO:0000259" key="15">
    <source>
        <dbReference type="Pfam" id="PF07715"/>
    </source>
</evidence>
<keyword evidence="7" id="KW-0406">Ion transport</keyword>
<evidence type="ECO:0000256" key="7">
    <source>
        <dbReference type="ARBA" id="ARBA00023065"/>
    </source>
</evidence>
<reference evidence="16 17" key="1">
    <citation type="submission" date="2020-08" db="EMBL/GenBank/DDBJ databases">
        <title>Genomic Encyclopedia of Type Strains, Phase IV (KMG-IV): sequencing the most valuable type-strain genomes for metagenomic binning, comparative biology and taxonomic classification.</title>
        <authorList>
            <person name="Goeker M."/>
        </authorList>
    </citation>
    <scope>NUCLEOTIDE SEQUENCE [LARGE SCALE GENOMIC DNA]</scope>
    <source>
        <strain evidence="16 17">DSM 26723</strain>
    </source>
</reference>
<dbReference type="Gene3D" id="2.40.170.20">
    <property type="entry name" value="TonB-dependent receptor, beta-barrel domain"/>
    <property type="match status" value="1"/>
</dbReference>
<evidence type="ECO:0000256" key="8">
    <source>
        <dbReference type="ARBA" id="ARBA00023077"/>
    </source>
</evidence>
<dbReference type="PANTHER" id="PTHR32552">
    <property type="entry name" value="FERRICHROME IRON RECEPTOR-RELATED"/>
    <property type="match status" value="1"/>
</dbReference>
<dbReference type="InterPro" id="IPR000531">
    <property type="entry name" value="Beta-barrel_TonB"/>
</dbReference>
<comment type="subcellular location">
    <subcellularLocation>
        <location evidence="1 11">Cell outer membrane</location>
        <topology evidence="1 11">Multi-pass membrane protein</topology>
    </subcellularLocation>
</comment>
<keyword evidence="10 11" id="KW-0998">Cell outer membrane</keyword>
<evidence type="ECO:0000256" key="4">
    <source>
        <dbReference type="ARBA" id="ARBA00022496"/>
    </source>
</evidence>
<keyword evidence="6" id="KW-0408">Iron</keyword>
<evidence type="ECO:0000256" key="10">
    <source>
        <dbReference type="ARBA" id="ARBA00023237"/>
    </source>
</evidence>
<evidence type="ECO:0000256" key="13">
    <source>
        <dbReference type="SAM" id="SignalP"/>
    </source>
</evidence>
<comment type="similarity">
    <text evidence="11 12">Belongs to the TonB-dependent receptor family.</text>
</comment>